<evidence type="ECO:0000259" key="2">
    <source>
        <dbReference type="PROSITE" id="PS50263"/>
    </source>
</evidence>
<proteinExistence type="predicted"/>
<evidence type="ECO:0000256" key="1">
    <source>
        <dbReference type="ARBA" id="ARBA00022801"/>
    </source>
</evidence>
<accession>A0A1U9KC21</accession>
<sequence length="272" mass="30656">MWSLAVVQDNFNRGDTSHNVRLMESYIVSCARDHPQVKLILFPELATTGYRLTEKVKDVAEYAEGPTFSHLSALAQKFCLYIGYGFVEKGGASLPSTFYNSMNFIGPNGERLATYQKIHLTPLEEHLFTPGRQLVTVDTEMGRFGLLICWDLAFPELSRLLALEGADVLLAPSAWEVPHDQSYRQMASARALDNVVFVATCNHTGRTDDLKFFGKSAIYGPDGRTLNEANREGSGLVVSKIDLGVRQQMKEGFFSMWRDRRNDLYDVRWKGN</sequence>
<dbReference type="EMBL" id="CP019699">
    <property type="protein sequence ID" value="AQS57580.1"/>
    <property type="molecule type" value="Genomic_DNA"/>
</dbReference>
<protein>
    <recommendedName>
        <fullName evidence="2">CN hydrolase domain-containing protein</fullName>
    </recommendedName>
</protein>
<dbReference type="CDD" id="cd07197">
    <property type="entry name" value="nitrilase"/>
    <property type="match status" value="1"/>
</dbReference>
<dbReference type="Proteomes" id="UP000188603">
    <property type="component" value="Chromosome"/>
</dbReference>
<keyword evidence="4" id="KW-1185">Reference proteome</keyword>
<dbReference type="AlphaFoldDB" id="A0A1U9KC21"/>
<dbReference type="GO" id="GO:0016811">
    <property type="term" value="F:hydrolase activity, acting on carbon-nitrogen (but not peptide) bonds, in linear amides"/>
    <property type="evidence" value="ECO:0007669"/>
    <property type="project" value="UniProtKB-ARBA"/>
</dbReference>
<feature type="domain" description="CN hydrolase" evidence="2">
    <location>
        <begin position="2"/>
        <end position="243"/>
    </location>
</feature>
<dbReference type="KEGG" id="ntr:B0W44_13890"/>
<reference evidence="3 4" key="1">
    <citation type="journal article" date="2015" name="Int. J. Syst. Evol. Microbiol.">
        <title>Novibacillus thermophilus gen. nov., sp. nov., a Gram-staining-negative and moderately thermophilic member of the family Thermoactinomycetaceae.</title>
        <authorList>
            <person name="Yang G."/>
            <person name="Chen J."/>
            <person name="Zhou S."/>
        </authorList>
    </citation>
    <scope>NUCLEOTIDE SEQUENCE [LARGE SCALE GENOMIC DNA]</scope>
    <source>
        <strain evidence="3 4">SG-1</strain>
    </source>
</reference>
<dbReference type="InterPro" id="IPR003010">
    <property type="entry name" value="C-N_Hydrolase"/>
</dbReference>
<dbReference type="PROSITE" id="PS50263">
    <property type="entry name" value="CN_HYDROLASE"/>
    <property type="match status" value="1"/>
</dbReference>
<keyword evidence="1" id="KW-0378">Hydrolase</keyword>
<gene>
    <name evidence="3" type="ORF">B0W44_13890</name>
</gene>
<evidence type="ECO:0000313" key="3">
    <source>
        <dbReference type="EMBL" id="AQS57580.1"/>
    </source>
</evidence>
<dbReference type="InterPro" id="IPR036526">
    <property type="entry name" value="C-N_Hydrolase_sf"/>
</dbReference>
<name>A0A1U9KC21_9BACL</name>
<organism evidence="3 4">
    <name type="scientific">Novibacillus thermophilus</name>
    <dbReference type="NCBI Taxonomy" id="1471761"/>
    <lineage>
        <taxon>Bacteria</taxon>
        <taxon>Bacillati</taxon>
        <taxon>Bacillota</taxon>
        <taxon>Bacilli</taxon>
        <taxon>Bacillales</taxon>
        <taxon>Thermoactinomycetaceae</taxon>
        <taxon>Novibacillus</taxon>
    </lineage>
</organism>
<dbReference type="PANTHER" id="PTHR43674">
    <property type="entry name" value="NITRILASE C965.09-RELATED"/>
    <property type="match status" value="1"/>
</dbReference>
<dbReference type="SUPFAM" id="SSF56317">
    <property type="entry name" value="Carbon-nitrogen hydrolase"/>
    <property type="match status" value="1"/>
</dbReference>
<dbReference type="PANTHER" id="PTHR43674:SF2">
    <property type="entry name" value="BETA-UREIDOPROPIONASE"/>
    <property type="match status" value="1"/>
</dbReference>
<evidence type="ECO:0000313" key="4">
    <source>
        <dbReference type="Proteomes" id="UP000188603"/>
    </source>
</evidence>
<dbReference type="InterPro" id="IPR050345">
    <property type="entry name" value="Aliph_Amidase/BUP"/>
</dbReference>
<dbReference type="STRING" id="1471761.B0W44_13890"/>
<dbReference type="Pfam" id="PF00795">
    <property type="entry name" value="CN_hydrolase"/>
    <property type="match status" value="1"/>
</dbReference>
<dbReference type="Gene3D" id="3.60.110.10">
    <property type="entry name" value="Carbon-nitrogen hydrolase"/>
    <property type="match status" value="1"/>
</dbReference>